<gene>
    <name evidence="2" type="ORF">MCHLO_09470</name>
</gene>
<proteinExistence type="predicted"/>
<feature type="compositionally biased region" description="Polar residues" evidence="1">
    <location>
        <begin position="1"/>
        <end position="10"/>
    </location>
</feature>
<dbReference type="EMBL" id="DF847768">
    <property type="protein sequence ID" value="GAT52420.1"/>
    <property type="molecule type" value="Genomic_DNA"/>
</dbReference>
<reference evidence="2" key="1">
    <citation type="submission" date="2014-09" db="EMBL/GenBank/DDBJ databases">
        <title>Genome sequence of the luminous mushroom Mycena chlorophos for searching fungal bioluminescence genes.</title>
        <authorList>
            <person name="Tanaka Y."/>
            <person name="Kasuga D."/>
            <person name="Oba Y."/>
            <person name="Hase S."/>
            <person name="Sato K."/>
            <person name="Oba Y."/>
            <person name="Sakakibara Y."/>
        </authorList>
    </citation>
    <scope>NUCLEOTIDE SEQUENCE</scope>
</reference>
<sequence length="257" mass="27510">MSSTGRSSLSPVPGATGRVMSMHRPGTMYTTAGPLTQSVRSHSLAYLSAPPSFRQPHQHNSSQRMAHEGGGINPFTLVLPETASLRPPGKKSLTFQRISQSQEGRVAASSVSASAAPTLGHAQILSYMDHGPEHNTLTVPDLTHVLAEQPEVLQANENTMEQHIPERSTSPPAYSEYMCSPVTSPLVLPELLSVEGVATLCVPQSGHEQTPPVDSNHGAELASIYEQEGSINMGDNVTREMGFGLDVPPPVERQHPQ</sequence>
<dbReference type="Proteomes" id="UP000815677">
    <property type="component" value="Unassembled WGS sequence"/>
</dbReference>
<feature type="region of interest" description="Disordered" evidence="1">
    <location>
        <begin position="1"/>
        <end position="26"/>
    </location>
</feature>
<evidence type="ECO:0000313" key="3">
    <source>
        <dbReference type="Proteomes" id="UP000815677"/>
    </source>
</evidence>
<evidence type="ECO:0000256" key="1">
    <source>
        <dbReference type="SAM" id="MobiDB-lite"/>
    </source>
</evidence>
<organism evidence="2 3">
    <name type="scientific">Mycena chlorophos</name>
    <name type="common">Agaric fungus</name>
    <name type="synonym">Agaricus chlorophos</name>
    <dbReference type="NCBI Taxonomy" id="658473"/>
    <lineage>
        <taxon>Eukaryota</taxon>
        <taxon>Fungi</taxon>
        <taxon>Dikarya</taxon>
        <taxon>Basidiomycota</taxon>
        <taxon>Agaricomycotina</taxon>
        <taxon>Agaricomycetes</taxon>
        <taxon>Agaricomycetidae</taxon>
        <taxon>Agaricales</taxon>
        <taxon>Marasmiineae</taxon>
        <taxon>Mycenaceae</taxon>
        <taxon>Mycena</taxon>
    </lineage>
</organism>
<accession>A0ABQ0LMX2</accession>
<evidence type="ECO:0000313" key="2">
    <source>
        <dbReference type="EMBL" id="GAT52420.1"/>
    </source>
</evidence>
<protein>
    <submittedName>
        <fullName evidence="2">Uncharacterized protein</fullName>
    </submittedName>
</protein>
<keyword evidence="3" id="KW-1185">Reference proteome</keyword>
<name>A0ABQ0LMX2_MYCCL</name>